<evidence type="ECO:0000313" key="2">
    <source>
        <dbReference type="Proteomes" id="UP001064048"/>
    </source>
</evidence>
<dbReference type="EMBL" id="CM046130">
    <property type="protein sequence ID" value="KAI8431695.1"/>
    <property type="molecule type" value="Genomic_DNA"/>
</dbReference>
<dbReference type="Proteomes" id="UP001064048">
    <property type="component" value="Chromosome 30"/>
</dbReference>
<comment type="caution">
    <text evidence="1">The sequence shown here is derived from an EMBL/GenBank/DDBJ whole genome shotgun (WGS) entry which is preliminary data.</text>
</comment>
<organism evidence="1 2">
    <name type="scientific">Choristoneura fumiferana</name>
    <name type="common">Spruce budworm moth</name>
    <name type="synonym">Archips fumiferana</name>
    <dbReference type="NCBI Taxonomy" id="7141"/>
    <lineage>
        <taxon>Eukaryota</taxon>
        <taxon>Metazoa</taxon>
        <taxon>Ecdysozoa</taxon>
        <taxon>Arthropoda</taxon>
        <taxon>Hexapoda</taxon>
        <taxon>Insecta</taxon>
        <taxon>Pterygota</taxon>
        <taxon>Neoptera</taxon>
        <taxon>Endopterygota</taxon>
        <taxon>Lepidoptera</taxon>
        <taxon>Glossata</taxon>
        <taxon>Ditrysia</taxon>
        <taxon>Tortricoidea</taxon>
        <taxon>Tortricidae</taxon>
        <taxon>Tortricinae</taxon>
        <taxon>Choristoneura</taxon>
    </lineage>
</organism>
<accession>A0ACC0K607</accession>
<protein>
    <submittedName>
        <fullName evidence="1">Uncharacterized protein</fullName>
    </submittedName>
</protein>
<sequence length="211" mass="23878">MVVAIRADLAQDLRRKMDAHPFGHSSRLNPPLLENHARFLRGDVKPRLTAIIYGTYNVVYSWPPPARVLEKPQEMTLAEPCMLGATLFGCRCGPEIAERLQPVKVDYIERPSVNACELVNCESQVLEGLDRTMCACRQSPIGDKFVALPINEDILLFYQRRPNVVYTKEVPFTCFLLVKYLPSEAEIHAVIEGLEIAKRPGGITFRPRNEE</sequence>
<name>A0ACC0K607_CHOFU</name>
<reference evidence="1 2" key="1">
    <citation type="journal article" date="2022" name="Genome Biol. Evol.">
        <title>The Spruce Budworm Genome: Reconstructing the Evolutionary History of Antifreeze Proteins.</title>
        <authorList>
            <person name="Beliveau C."/>
            <person name="Gagne P."/>
            <person name="Picq S."/>
            <person name="Vernygora O."/>
            <person name="Keeling C.I."/>
            <person name="Pinkney K."/>
            <person name="Doucet D."/>
            <person name="Wen F."/>
            <person name="Johnston J.S."/>
            <person name="Maaroufi H."/>
            <person name="Boyle B."/>
            <person name="Laroche J."/>
            <person name="Dewar K."/>
            <person name="Juretic N."/>
            <person name="Blackburn G."/>
            <person name="Nisole A."/>
            <person name="Brunet B."/>
            <person name="Brandao M."/>
            <person name="Lumley L."/>
            <person name="Duan J."/>
            <person name="Quan G."/>
            <person name="Lucarotti C.J."/>
            <person name="Roe A.D."/>
            <person name="Sperling F.A.H."/>
            <person name="Levesque R.C."/>
            <person name="Cusson M."/>
        </authorList>
    </citation>
    <scope>NUCLEOTIDE SEQUENCE [LARGE SCALE GENOMIC DNA]</scope>
    <source>
        <strain evidence="1">Glfc:IPQL:Cfum</strain>
    </source>
</reference>
<evidence type="ECO:0000313" key="1">
    <source>
        <dbReference type="EMBL" id="KAI8431695.1"/>
    </source>
</evidence>
<proteinExistence type="predicted"/>
<gene>
    <name evidence="1" type="ORF">MSG28_016164</name>
</gene>
<keyword evidence="2" id="KW-1185">Reference proteome</keyword>